<evidence type="ECO:0000259" key="8">
    <source>
        <dbReference type="PROSITE" id="PS50067"/>
    </source>
</evidence>
<evidence type="ECO:0000313" key="10">
    <source>
        <dbReference type="Proteomes" id="UP001249851"/>
    </source>
</evidence>
<proteinExistence type="inferred from homology"/>
<keyword evidence="10" id="KW-1185">Reference proteome</keyword>
<dbReference type="GO" id="GO:0008017">
    <property type="term" value="F:microtubule binding"/>
    <property type="evidence" value="ECO:0007669"/>
    <property type="project" value="InterPro"/>
</dbReference>
<dbReference type="InterPro" id="IPR027417">
    <property type="entry name" value="P-loop_NTPase"/>
</dbReference>
<sequence>MAIGEKYDCIEKVCINRELLIRVSYMEIYNEDIRDLLNPSKANIKVHENAQV</sequence>
<accession>A0AAD9QNL8</accession>
<dbReference type="PROSITE" id="PS50067">
    <property type="entry name" value="KINESIN_MOTOR_2"/>
    <property type="match status" value="1"/>
</dbReference>
<comment type="similarity">
    <text evidence="7">Belongs to the TRAFAC class myosin-kinesin ATPase superfamily. Kinesin family.</text>
</comment>
<dbReference type="InterPro" id="IPR036961">
    <property type="entry name" value="Kinesin_motor_dom_sf"/>
</dbReference>
<dbReference type="GO" id="GO:0005524">
    <property type="term" value="F:ATP binding"/>
    <property type="evidence" value="ECO:0007669"/>
    <property type="project" value="UniProtKB-KW"/>
</dbReference>
<keyword evidence="4" id="KW-0175">Coiled coil</keyword>
<evidence type="ECO:0000256" key="5">
    <source>
        <dbReference type="ARBA" id="ARBA00023175"/>
    </source>
</evidence>
<comment type="caution">
    <text evidence="9">The sequence shown here is derived from an EMBL/GenBank/DDBJ whole genome shotgun (WGS) entry which is preliminary data.</text>
</comment>
<dbReference type="GO" id="GO:0003777">
    <property type="term" value="F:microtubule motor activity"/>
    <property type="evidence" value="ECO:0007669"/>
    <property type="project" value="InterPro"/>
</dbReference>
<dbReference type="Proteomes" id="UP001249851">
    <property type="component" value="Unassembled WGS sequence"/>
</dbReference>
<keyword evidence="6" id="KW-0206">Cytoskeleton</keyword>
<evidence type="ECO:0000256" key="7">
    <source>
        <dbReference type="PROSITE-ProRule" id="PRU00283"/>
    </source>
</evidence>
<evidence type="ECO:0000256" key="2">
    <source>
        <dbReference type="ARBA" id="ARBA00022741"/>
    </source>
</evidence>
<dbReference type="GO" id="GO:0007018">
    <property type="term" value="P:microtubule-based movement"/>
    <property type="evidence" value="ECO:0007669"/>
    <property type="project" value="InterPro"/>
</dbReference>
<dbReference type="PANTHER" id="PTHR47968:SF75">
    <property type="entry name" value="CENTROMERE-ASSOCIATED PROTEIN E"/>
    <property type="match status" value="1"/>
</dbReference>
<evidence type="ECO:0000256" key="1">
    <source>
        <dbReference type="ARBA" id="ARBA00004245"/>
    </source>
</evidence>
<keyword evidence="2" id="KW-0547">Nucleotide-binding</keyword>
<evidence type="ECO:0000313" key="9">
    <source>
        <dbReference type="EMBL" id="KAK2564637.1"/>
    </source>
</evidence>
<reference evidence="9" key="2">
    <citation type="journal article" date="2023" name="Science">
        <title>Genomic signatures of disease resistance in endangered staghorn corals.</title>
        <authorList>
            <person name="Vollmer S.V."/>
            <person name="Selwyn J.D."/>
            <person name="Despard B.A."/>
            <person name="Roesel C.L."/>
        </authorList>
    </citation>
    <scope>NUCLEOTIDE SEQUENCE</scope>
    <source>
        <strain evidence="9">K2</strain>
    </source>
</reference>
<comment type="subcellular location">
    <subcellularLocation>
        <location evidence="1">Cytoplasm</location>
        <location evidence="1">Cytoskeleton</location>
    </subcellularLocation>
</comment>
<keyword evidence="5" id="KW-0505">Motor protein</keyword>
<evidence type="ECO:0000256" key="6">
    <source>
        <dbReference type="ARBA" id="ARBA00023212"/>
    </source>
</evidence>
<dbReference type="SUPFAM" id="SSF52540">
    <property type="entry name" value="P-loop containing nucleoside triphosphate hydrolases"/>
    <property type="match status" value="1"/>
</dbReference>
<dbReference type="InterPro" id="IPR027640">
    <property type="entry name" value="Kinesin-like_fam"/>
</dbReference>
<protein>
    <submittedName>
        <fullName evidence="9">Kinesin-like protein KIN-7D</fullName>
    </submittedName>
</protein>
<feature type="domain" description="Kinesin motor" evidence="8">
    <location>
        <begin position="1"/>
        <end position="52"/>
    </location>
</feature>
<reference evidence="9" key="1">
    <citation type="journal article" date="2023" name="G3 (Bethesda)">
        <title>Whole genome assembly and annotation of the endangered Caribbean coral Acropora cervicornis.</title>
        <authorList>
            <person name="Selwyn J.D."/>
            <person name="Vollmer S.V."/>
        </authorList>
    </citation>
    <scope>NUCLEOTIDE SEQUENCE</scope>
    <source>
        <strain evidence="9">K2</strain>
    </source>
</reference>
<organism evidence="9 10">
    <name type="scientific">Acropora cervicornis</name>
    <name type="common">Staghorn coral</name>
    <dbReference type="NCBI Taxonomy" id="6130"/>
    <lineage>
        <taxon>Eukaryota</taxon>
        <taxon>Metazoa</taxon>
        <taxon>Cnidaria</taxon>
        <taxon>Anthozoa</taxon>
        <taxon>Hexacorallia</taxon>
        <taxon>Scleractinia</taxon>
        <taxon>Astrocoeniina</taxon>
        <taxon>Acroporidae</taxon>
        <taxon>Acropora</taxon>
    </lineage>
</organism>
<keyword evidence="3" id="KW-0067">ATP-binding</keyword>
<dbReference type="InterPro" id="IPR001752">
    <property type="entry name" value="Kinesin_motor_dom"/>
</dbReference>
<keyword evidence="6" id="KW-0963">Cytoplasm</keyword>
<dbReference type="PANTHER" id="PTHR47968">
    <property type="entry name" value="CENTROMERE PROTEIN E"/>
    <property type="match status" value="1"/>
</dbReference>
<evidence type="ECO:0000256" key="4">
    <source>
        <dbReference type="ARBA" id="ARBA00023054"/>
    </source>
</evidence>
<dbReference type="Gene3D" id="3.40.850.10">
    <property type="entry name" value="Kinesin motor domain"/>
    <property type="match status" value="1"/>
</dbReference>
<gene>
    <name evidence="9" type="ORF">P5673_012109</name>
</gene>
<dbReference type="Pfam" id="PF00225">
    <property type="entry name" value="Kinesin"/>
    <property type="match status" value="1"/>
</dbReference>
<dbReference type="GO" id="GO:0005856">
    <property type="term" value="C:cytoskeleton"/>
    <property type="evidence" value="ECO:0007669"/>
    <property type="project" value="UniProtKB-SubCell"/>
</dbReference>
<evidence type="ECO:0000256" key="3">
    <source>
        <dbReference type="ARBA" id="ARBA00022840"/>
    </source>
</evidence>
<name>A0AAD9QNL8_ACRCE</name>
<dbReference type="EMBL" id="JARQWQ010000022">
    <property type="protein sequence ID" value="KAK2564637.1"/>
    <property type="molecule type" value="Genomic_DNA"/>
</dbReference>
<dbReference type="AlphaFoldDB" id="A0AAD9QNL8"/>
<comment type="caution">
    <text evidence="7">Lacks conserved residue(s) required for the propagation of feature annotation.</text>
</comment>